<dbReference type="AlphaFoldDB" id="A0AAV0GRC2"/>
<proteinExistence type="predicted"/>
<name>A0AAV0GRC2_9ROSI</name>
<protein>
    <submittedName>
        <fullName evidence="2">Uncharacterized protein</fullName>
    </submittedName>
</protein>
<evidence type="ECO:0000313" key="3">
    <source>
        <dbReference type="Proteomes" id="UP001154282"/>
    </source>
</evidence>
<dbReference type="Proteomes" id="UP001154282">
    <property type="component" value="Unassembled WGS sequence"/>
</dbReference>
<accession>A0AAV0GRC2</accession>
<keyword evidence="3" id="KW-1185">Reference proteome</keyword>
<feature type="non-terminal residue" evidence="2">
    <location>
        <position position="169"/>
    </location>
</feature>
<feature type="region of interest" description="Disordered" evidence="1">
    <location>
        <begin position="115"/>
        <end position="169"/>
    </location>
</feature>
<feature type="non-terminal residue" evidence="2">
    <location>
        <position position="1"/>
    </location>
</feature>
<evidence type="ECO:0000313" key="2">
    <source>
        <dbReference type="EMBL" id="CAI0375542.1"/>
    </source>
</evidence>
<reference evidence="2" key="1">
    <citation type="submission" date="2022-08" db="EMBL/GenBank/DDBJ databases">
        <authorList>
            <person name="Gutierrez-Valencia J."/>
        </authorList>
    </citation>
    <scope>NUCLEOTIDE SEQUENCE</scope>
</reference>
<organism evidence="2 3">
    <name type="scientific">Linum tenue</name>
    <dbReference type="NCBI Taxonomy" id="586396"/>
    <lineage>
        <taxon>Eukaryota</taxon>
        <taxon>Viridiplantae</taxon>
        <taxon>Streptophyta</taxon>
        <taxon>Embryophyta</taxon>
        <taxon>Tracheophyta</taxon>
        <taxon>Spermatophyta</taxon>
        <taxon>Magnoliopsida</taxon>
        <taxon>eudicotyledons</taxon>
        <taxon>Gunneridae</taxon>
        <taxon>Pentapetalae</taxon>
        <taxon>rosids</taxon>
        <taxon>fabids</taxon>
        <taxon>Malpighiales</taxon>
        <taxon>Linaceae</taxon>
        <taxon>Linum</taxon>
    </lineage>
</organism>
<feature type="compositionally biased region" description="Acidic residues" evidence="1">
    <location>
        <begin position="145"/>
        <end position="157"/>
    </location>
</feature>
<evidence type="ECO:0000256" key="1">
    <source>
        <dbReference type="SAM" id="MobiDB-lite"/>
    </source>
</evidence>
<sequence length="169" mass="18298">LVVLILERESRARIQGRSPGETEAVPRSDSSLDRGAPPHQHLRVALHLDPDPKFSLARVLHAPPRHQVPVQTGSQISPQFHPREQSIGEKVEALPQEVIRVLVVRVSDNQIAGIQELGDDPSRRRHSSGHIRGPDGEVVVPAAVGEDEDSFPGEVEEPSGVGNRSSSVG</sequence>
<dbReference type="EMBL" id="CAMGYJ010000002">
    <property type="protein sequence ID" value="CAI0375542.1"/>
    <property type="molecule type" value="Genomic_DNA"/>
</dbReference>
<feature type="region of interest" description="Disordered" evidence="1">
    <location>
        <begin position="14"/>
        <end position="37"/>
    </location>
</feature>
<comment type="caution">
    <text evidence="2">The sequence shown here is derived from an EMBL/GenBank/DDBJ whole genome shotgun (WGS) entry which is preliminary data.</text>
</comment>
<gene>
    <name evidence="2" type="ORF">LITE_LOCUS640</name>
</gene>